<dbReference type="Gene3D" id="2.30.110.10">
    <property type="entry name" value="Electron Transport, Fmn-binding Protein, Chain A"/>
    <property type="match status" value="1"/>
</dbReference>
<protein>
    <recommendedName>
        <fullName evidence="2">Pyridoxamine 5'-phosphate oxidase Alr4036 family FMN-binding domain-containing protein</fullName>
    </recommendedName>
</protein>
<dbReference type="InterPro" id="IPR024624">
    <property type="entry name" value="Pyridox_Oxase_Alr4036_FMN-bd"/>
</dbReference>
<feature type="region of interest" description="Disordered" evidence="1">
    <location>
        <begin position="80"/>
        <end position="137"/>
    </location>
</feature>
<organism evidence="3">
    <name type="scientific">Pseudogymnoascus destructans</name>
    <dbReference type="NCBI Taxonomy" id="655981"/>
    <lineage>
        <taxon>Eukaryota</taxon>
        <taxon>Fungi</taxon>
        <taxon>Dikarya</taxon>
        <taxon>Ascomycota</taxon>
        <taxon>Pezizomycotina</taxon>
        <taxon>Leotiomycetes</taxon>
        <taxon>Thelebolales</taxon>
        <taxon>Thelebolaceae</taxon>
        <taxon>Pseudogymnoascus</taxon>
    </lineage>
</organism>
<dbReference type="GO" id="GO:0010181">
    <property type="term" value="F:FMN binding"/>
    <property type="evidence" value="ECO:0007669"/>
    <property type="project" value="InterPro"/>
</dbReference>
<feature type="compositionally biased region" description="Polar residues" evidence="1">
    <location>
        <begin position="102"/>
        <end position="137"/>
    </location>
</feature>
<evidence type="ECO:0000259" key="2">
    <source>
        <dbReference type="Pfam" id="PF12766"/>
    </source>
</evidence>
<accession>A0A177A252</accession>
<dbReference type="VEuPathDB" id="FungiDB:GMDG_07671"/>
<feature type="domain" description="Pyridoxamine 5'-phosphate oxidase Alr4036 family FMN-binding" evidence="2">
    <location>
        <begin position="147"/>
        <end position="265"/>
    </location>
</feature>
<sequence>MGSICRTVAADRRRIRRRQNAGNGGVTGVLGQLLTSDRELASSNTTLQSHERATPLTSHSAEYIPITRIRLFFKPTVHHTGATNPALQPSNPIPIQKHPKQKNYQPQQPTANGQEPTTNIQQTNNAHDNPTTTTIPSLRNLTMADPAPWAPLLHTHLTHLTPPTFTLSTLHHTPSLTPPYSPRARTCVFRGMFASGPRGAAKGPQTATSDLLTFTTDVRSAKVPDLLGPGQGDRRASGGGGRVELVFWVKEVNMQWRIRGDGWVLGPDVGGEGEGVEAVKSALKGRLREVGEGWGWEGEWERQFEVMGRELKKGLAGPPPGEVSKVAGGEFDEEKAKGNFRLVVVRPGEVECVDLTDPESSKRWIYTFVEGEWKREELNPGLGRTMRLGSL</sequence>
<gene>
    <name evidence="3" type="ORF">VC83_06656</name>
</gene>
<dbReference type="PANTHER" id="PTHR28243">
    <property type="entry name" value="AGL049CP"/>
    <property type="match status" value="1"/>
</dbReference>
<reference evidence="3" key="1">
    <citation type="submission" date="2016-03" db="EMBL/GenBank/DDBJ databases">
        <title>Updated assembly of Pseudogymnoascus destructans, the fungus causing white-nose syndrome of bats.</title>
        <authorList>
            <person name="Palmer J.M."/>
            <person name="Drees K.P."/>
            <person name="Foster J.T."/>
            <person name="Lindner D.L."/>
        </authorList>
    </citation>
    <scope>NUCLEOTIDE SEQUENCE [LARGE SCALE GENOMIC DNA]</scope>
    <source>
        <strain evidence="3">20631-21</strain>
    </source>
</reference>
<dbReference type="eggNOG" id="ENOG502S535">
    <property type="taxonomic scope" value="Eukaryota"/>
</dbReference>
<dbReference type="PANTHER" id="PTHR28243:SF1">
    <property type="entry name" value="PYRIDOXAMINE 5'-PHOSPHATE OXIDASE ALR4036 FAMILY FMN-BINDING DOMAIN-CONTAINING PROTEIN"/>
    <property type="match status" value="1"/>
</dbReference>
<feature type="compositionally biased region" description="Polar residues" evidence="1">
    <location>
        <begin position="81"/>
        <end position="90"/>
    </location>
</feature>
<proteinExistence type="predicted"/>
<dbReference type="GeneID" id="36289713"/>
<dbReference type="OrthoDB" id="5394411at2759"/>
<evidence type="ECO:0000313" key="3">
    <source>
        <dbReference type="EMBL" id="OAF56345.2"/>
    </source>
</evidence>
<dbReference type="SUPFAM" id="SSF50475">
    <property type="entry name" value="FMN-binding split barrel"/>
    <property type="match status" value="1"/>
</dbReference>
<dbReference type="EMBL" id="KV441404">
    <property type="protein sequence ID" value="OAF56345.2"/>
    <property type="molecule type" value="Genomic_DNA"/>
</dbReference>
<dbReference type="InterPro" id="IPR012349">
    <property type="entry name" value="Split_barrel_FMN-bd"/>
</dbReference>
<dbReference type="Proteomes" id="UP000077154">
    <property type="component" value="Unassembled WGS sequence"/>
</dbReference>
<dbReference type="RefSeq" id="XP_024321641.1">
    <property type="nucleotide sequence ID" value="XM_024470249.1"/>
</dbReference>
<dbReference type="Pfam" id="PF12766">
    <property type="entry name" value="Pyridox_oxase_2"/>
    <property type="match status" value="1"/>
</dbReference>
<dbReference type="AlphaFoldDB" id="A0A177A252"/>
<name>A0A177A252_9PEZI</name>
<evidence type="ECO:0000256" key="1">
    <source>
        <dbReference type="SAM" id="MobiDB-lite"/>
    </source>
</evidence>